<reference evidence="2 3" key="1">
    <citation type="submission" date="2012-01" db="EMBL/GenBank/DDBJ databases">
        <title>Improved High-Quality Draft sequence of Saccharomonospora xinjiangensis XJ-54.</title>
        <authorList>
            <consortium name="US DOE Joint Genome Institute"/>
            <person name="Lucas S."/>
            <person name="Han J."/>
            <person name="Lapidus A."/>
            <person name="Cheng J.-F."/>
            <person name="Goodwin L."/>
            <person name="Pitluck S."/>
            <person name="Peters L."/>
            <person name="Mikhailova N."/>
            <person name="Teshima H."/>
            <person name="Detter J.C."/>
            <person name="Han C."/>
            <person name="Tapia R."/>
            <person name="Land M."/>
            <person name="Hauser L."/>
            <person name="Kyrpides N."/>
            <person name="Ivanova N."/>
            <person name="Pagani I."/>
            <person name="Brambilla E.-M."/>
            <person name="Klenk H.-P."/>
            <person name="Woyke T."/>
        </authorList>
    </citation>
    <scope>NUCLEOTIDE SEQUENCE [LARGE SCALE GENOMIC DNA]</scope>
    <source>
        <strain evidence="2 3">XJ-54</strain>
    </source>
</reference>
<name>I0V4E0_9PSEU</name>
<sequence length="205" mass="21501">MIRIILHTRAASWGLAAALASAGLSALIGTAMLRIDIAGTRPERLPLVELCALLSATMLATITRPRLWKWDRVAAGWRGRGVAGAVAAAGITLPTACLFAVLPRLPDGTPWTWVWANTVTLAAVVYLAVPFTGALWAGVVALATWVGCGVVHHLYPAATPYLPTSGYLEARPHWGHAAVLALAAVAAHLATVGATAYRRARDDSS</sequence>
<dbReference type="EMBL" id="JH636049">
    <property type="protein sequence ID" value="EID54993.1"/>
    <property type="molecule type" value="Genomic_DNA"/>
</dbReference>
<accession>I0V4E0</accession>
<keyword evidence="3" id="KW-1185">Reference proteome</keyword>
<dbReference type="OrthoDB" id="3557303at2"/>
<protein>
    <submittedName>
        <fullName evidence="2">Uncharacterized protein</fullName>
    </submittedName>
</protein>
<evidence type="ECO:0000256" key="1">
    <source>
        <dbReference type="SAM" id="Phobius"/>
    </source>
</evidence>
<keyword evidence="1" id="KW-1133">Transmembrane helix</keyword>
<proteinExistence type="predicted"/>
<dbReference type="AlphaFoldDB" id="I0V4E0"/>
<dbReference type="STRING" id="882086.SacxiDRAFT_2774"/>
<keyword evidence="1" id="KW-0472">Membrane</keyword>
<organism evidence="2 3">
    <name type="scientific">Saccharomonospora xinjiangensis XJ-54</name>
    <dbReference type="NCBI Taxonomy" id="882086"/>
    <lineage>
        <taxon>Bacteria</taxon>
        <taxon>Bacillati</taxon>
        <taxon>Actinomycetota</taxon>
        <taxon>Actinomycetes</taxon>
        <taxon>Pseudonocardiales</taxon>
        <taxon>Pseudonocardiaceae</taxon>
        <taxon>Saccharomonospora</taxon>
    </lineage>
</organism>
<dbReference type="eggNOG" id="ENOG5034BW6">
    <property type="taxonomic scope" value="Bacteria"/>
</dbReference>
<feature type="transmembrane region" description="Helical" evidence="1">
    <location>
        <begin position="111"/>
        <end position="129"/>
    </location>
</feature>
<feature type="transmembrane region" description="Helical" evidence="1">
    <location>
        <begin position="12"/>
        <end position="33"/>
    </location>
</feature>
<evidence type="ECO:0000313" key="3">
    <source>
        <dbReference type="Proteomes" id="UP000004691"/>
    </source>
</evidence>
<evidence type="ECO:0000313" key="2">
    <source>
        <dbReference type="EMBL" id="EID54993.1"/>
    </source>
</evidence>
<gene>
    <name evidence="2" type="ORF">SacxiDRAFT_2774</name>
</gene>
<dbReference type="RefSeq" id="WP_006239139.1">
    <property type="nucleotide sequence ID" value="NZ_JH636049.1"/>
</dbReference>
<keyword evidence="1" id="KW-0812">Transmembrane</keyword>
<feature type="transmembrane region" description="Helical" evidence="1">
    <location>
        <begin position="134"/>
        <end position="155"/>
    </location>
</feature>
<feature type="transmembrane region" description="Helical" evidence="1">
    <location>
        <begin position="175"/>
        <end position="197"/>
    </location>
</feature>
<dbReference type="HOGENOM" id="CLU_1348119_0_0_11"/>
<feature type="transmembrane region" description="Helical" evidence="1">
    <location>
        <begin position="82"/>
        <end position="105"/>
    </location>
</feature>
<dbReference type="Proteomes" id="UP000004691">
    <property type="component" value="Unassembled WGS sequence"/>
</dbReference>
<feature type="transmembrane region" description="Helical" evidence="1">
    <location>
        <begin position="45"/>
        <end position="62"/>
    </location>
</feature>